<dbReference type="InterPro" id="IPR011990">
    <property type="entry name" value="TPR-like_helical_dom_sf"/>
</dbReference>
<evidence type="ECO:0000313" key="5">
    <source>
        <dbReference type="Proteomes" id="UP000585474"/>
    </source>
</evidence>
<dbReference type="NCBIfam" id="TIGR00756">
    <property type="entry name" value="PPR"/>
    <property type="match status" value="2"/>
</dbReference>
<dbReference type="FunFam" id="1.25.40.10:FF:000285">
    <property type="entry name" value="Pentatricopeptide repeat-containing protein, chloroplastic"/>
    <property type="match status" value="1"/>
</dbReference>
<evidence type="ECO:0000256" key="3">
    <source>
        <dbReference type="SAM" id="MobiDB-lite"/>
    </source>
</evidence>
<evidence type="ECO:0008006" key="6">
    <source>
        <dbReference type="Google" id="ProtNLM"/>
    </source>
</evidence>
<organism evidence="4 5">
    <name type="scientific">Actinidia rufa</name>
    <dbReference type="NCBI Taxonomy" id="165716"/>
    <lineage>
        <taxon>Eukaryota</taxon>
        <taxon>Viridiplantae</taxon>
        <taxon>Streptophyta</taxon>
        <taxon>Embryophyta</taxon>
        <taxon>Tracheophyta</taxon>
        <taxon>Spermatophyta</taxon>
        <taxon>Magnoliopsida</taxon>
        <taxon>eudicotyledons</taxon>
        <taxon>Gunneridae</taxon>
        <taxon>Pentapetalae</taxon>
        <taxon>asterids</taxon>
        <taxon>Ericales</taxon>
        <taxon>Actinidiaceae</taxon>
        <taxon>Actinidia</taxon>
    </lineage>
</organism>
<gene>
    <name evidence="4" type="ORF">Acr_20g0004260</name>
</gene>
<sequence length="431" mass="48143">MELASAPRQQALPYSNSSSNNYTTHSSYHSKPISPTQVQLPPHRPNHRHLHHRPHLPPPPPPPPPLISPPNKPKRATTTTSDILRLMESLGLAIPLDIYACLVKEVTDAGEATGAVELLQHISRSGLQPGLLFFNRVLLMCVSCGLIENARHVFDKMPLKDCNSWAAIIAGYVDKDNYEEAIDLFIEMQCWGQNIKLDFPCSWIIVCILKACVETMNLGLGKQIHGLLSKMDYSDDLFLSSSLINLYGKFGCLEGVDSVFDHMTRRNTVVWTAKIVNNCREEHFGEVLDGFREMGREGVKKNGFTFSSVLRACGRMEDDGQCGRQVHANAIKLGLESNDFVRCGLVDMYAKRGLLKNARTAFEMIGGDKRTTACWNAMLTGYIQHGHCIEAIKILYRMKSAGLQPWESLLNEVRLICGSTNLENKREGMCT</sequence>
<feature type="compositionally biased region" description="Low complexity" evidence="3">
    <location>
        <begin position="14"/>
        <end position="30"/>
    </location>
</feature>
<feature type="repeat" description="PPR" evidence="2">
    <location>
        <begin position="161"/>
        <end position="195"/>
    </location>
</feature>
<dbReference type="PANTHER" id="PTHR47926">
    <property type="entry name" value="PENTATRICOPEPTIDE REPEAT-CONTAINING PROTEIN"/>
    <property type="match status" value="1"/>
</dbReference>
<accession>A0A7J0GD55</accession>
<dbReference type="InterPro" id="IPR002885">
    <property type="entry name" value="PPR_rpt"/>
</dbReference>
<comment type="caution">
    <text evidence="4">The sequence shown here is derived from an EMBL/GenBank/DDBJ whole genome shotgun (WGS) entry which is preliminary data.</text>
</comment>
<dbReference type="Pfam" id="PF01535">
    <property type="entry name" value="PPR"/>
    <property type="match status" value="4"/>
</dbReference>
<dbReference type="GO" id="GO:0003723">
    <property type="term" value="F:RNA binding"/>
    <property type="evidence" value="ECO:0007669"/>
    <property type="project" value="InterPro"/>
</dbReference>
<reference evidence="4 5" key="1">
    <citation type="submission" date="2019-07" db="EMBL/GenBank/DDBJ databases">
        <title>De Novo Assembly of kiwifruit Actinidia rufa.</title>
        <authorList>
            <person name="Sugita-Konishi S."/>
            <person name="Sato K."/>
            <person name="Mori E."/>
            <person name="Abe Y."/>
            <person name="Kisaki G."/>
            <person name="Hamano K."/>
            <person name="Suezawa K."/>
            <person name="Otani M."/>
            <person name="Fukuda T."/>
            <person name="Manabe T."/>
            <person name="Gomi K."/>
            <person name="Tabuchi M."/>
            <person name="Akimitsu K."/>
            <person name="Kataoka I."/>
        </authorList>
    </citation>
    <scope>NUCLEOTIDE SEQUENCE [LARGE SCALE GENOMIC DNA]</scope>
    <source>
        <strain evidence="5">cv. Fuchu</strain>
    </source>
</reference>
<feature type="repeat" description="PPR" evidence="2">
    <location>
        <begin position="371"/>
        <end position="405"/>
    </location>
</feature>
<dbReference type="Gene3D" id="1.25.40.10">
    <property type="entry name" value="Tetratricopeptide repeat domain"/>
    <property type="match status" value="2"/>
</dbReference>
<dbReference type="PANTHER" id="PTHR47926:SF382">
    <property type="entry name" value="PENTACOTRIPEPTIDE-REPEAT REGION OF PRORP DOMAIN-CONTAINING PROTEIN"/>
    <property type="match status" value="1"/>
</dbReference>
<evidence type="ECO:0000256" key="2">
    <source>
        <dbReference type="PROSITE-ProRule" id="PRU00708"/>
    </source>
</evidence>
<dbReference type="AlphaFoldDB" id="A0A7J0GD55"/>
<name>A0A7J0GD55_9ERIC</name>
<dbReference type="InterPro" id="IPR046960">
    <property type="entry name" value="PPR_At4g14850-like_plant"/>
</dbReference>
<dbReference type="OrthoDB" id="1893323at2759"/>
<dbReference type="GO" id="GO:0009451">
    <property type="term" value="P:RNA modification"/>
    <property type="evidence" value="ECO:0007669"/>
    <property type="project" value="InterPro"/>
</dbReference>
<feature type="compositionally biased region" description="Basic residues" evidence="3">
    <location>
        <begin position="44"/>
        <end position="55"/>
    </location>
</feature>
<proteinExistence type="predicted"/>
<evidence type="ECO:0000313" key="4">
    <source>
        <dbReference type="EMBL" id="GFZ08618.1"/>
    </source>
</evidence>
<feature type="compositionally biased region" description="Pro residues" evidence="3">
    <location>
        <begin position="56"/>
        <end position="71"/>
    </location>
</feature>
<keyword evidence="5" id="KW-1185">Reference proteome</keyword>
<dbReference type="Proteomes" id="UP000585474">
    <property type="component" value="Unassembled WGS sequence"/>
</dbReference>
<keyword evidence="1" id="KW-0677">Repeat</keyword>
<dbReference type="EMBL" id="BJWL01000020">
    <property type="protein sequence ID" value="GFZ08618.1"/>
    <property type="molecule type" value="Genomic_DNA"/>
</dbReference>
<feature type="region of interest" description="Disordered" evidence="3">
    <location>
        <begin position="1"/>
        <end position="78"/>
    </location>
</feature>
<dbReference type="PROSITE" id="PS51375">
    <property type="entry name" value="PPR"/>
    <property type="match status" value="2"/>
</dbReference>
<protein>
    <recommendedName>
        <fullName evidence="6">Pentatricopeptide repeat (PPR) superfamily protein</fullName>
    </recommendedName>
</protein>
<evidence type="ECO:0000256" key="1">
    <source>
        <dbReference type="ARBA" id="ARBA00022737"/>
    </source>
</evidence>